<feature type="transmembrane region" description="Helical" evidence="7">
    <location>
        <begin position="510"/>
        <end position="530"/>
    </location>
</feature>
<dbReference type="SUPFAM" id="SSF103481">
    <property type="entry name" value="Multidrug resistance efflux transporter EmrE"/>
    <property type="match status" value="2"/>
</dbReference>
<evidence type="ECO:0000256" key="1">
    <source>
        <dbReference type="ARBA" id="ARBA00004651"/>
    </source>
</evidence>
<keyword evidence="5 7" id="KW-0472">Membrane</keyword>
<dbReference type="PaxDb" id="2850-Phatr45098"/>
<dbReference type="Pfam" id="PF00892">
    <property type="entry name" value="EamA"/>
    <property type="match status" value="2"/>
</dbReference>
<evidence type="ECO:0000256" key="4">
    <source>
        <dbReference type="ARBA" id="ARBA00022989"/>
    </source>
</evidence>
<evidence type="ECO:0000256" key="2">
    <source>
        <dbReference type="ARBA" id="ARBA00022475"/>
    </source>
</evidence>
<keyword evidence="10" id="KW-1185">Reference proteome</keyword>
<dbReference type="GeneID" id="7200177"/>
<name>B7FWG3_PHATC</name>
<dbReference type="HOGENOM" id="CLU_435808_0_0_1"/>
<dbReference type="InParanoid" id="B7FWG3"/>
<evidence type="ECO:0000313" key="9">
    <source>
        <dbReference type="EMBL" id="EEC49204.1"/>
    </source>
</evidence>
<feature type="transmembrane region" description="Helical" evidence="7">
    <location>
        <begin position="135"/>
        <end position="153"/>
    </location>
</feature>
<feature type="transmembrane region" description="Helical" evidence="7">
    <location>
        <begin position="582"/>
        <end position="601"/>
    </location>
</feature>
<feature type="transmembrane region" description="Helical" evidence="7">
    <location>
        <begin position="550"/>
        <end position="570"/>
    </location>
</feature>
<dbReference type="AlphaFoldDB" id="B7FWG3"/>
<evidence type="ECO:0000256" key="3">
    <source>
        <dbReference type="ARBA" id="ARBA00022692"/>
    </source>
</evidence>
<dbReference type="eggNOG" id="ENOG502S0YE">
    <property type="taxonomic scope" value="Eukaryota"/>
</dbReference>
<dbReference type="PANTHER" id="PTHR42920">
    <property type="entry name" value="OS03G0707200 PROTEIN-RELATED"/>
    <property type="match status" value="1"/>
</dbReference>
<feature type="transmembrane region" description="Helical" evidence="7">
    <location>
        <begin position="445"/>
        <end position="465"/>
    </location>
</feature>
<feature type="transmembrane region" description="Helical" evidence="7">
    <location>
        <begin position="325"/>
        <end position="344"/>
    </location>
</feature>
<evidence type="ECO:0000256" key="7">
    <source>
        <dbReference type="SAM" id="Phobius"/>
    </source>
</evidence>
<dbReference type="RefSeq" id="XP_002179381.1">
    <property type="nucleotide sequence ID" value="XM_002179345.1"/>
</dbReference>
<organism evidence="9 10">
    <name type="scientific">Phaeodactylum tricornutum (strain CCAP 1055/1)</name>
    <dbReference type="NCBI Taxonomy" id="556484"/>
    <lineage>
        <taxon>Eukaryota</taxon>
        <taxon>Sar</taxon>
        <taxon>Stramenopiles</taxon>
        <taxon>Ochrophyta</taxon>
        <taxon>Bacillariophyta</taxon>
        <taxon>Bacillariophyceae</taxon>
        <taxon>Bacillariophycidae</taxon>
        <taxon>Naviculales</taxon>
        <taxon>Phaeodactylaceae</taxon>
        <taxon>Phaeodactylum</taxon>
    </lineage>
</organism>
<keyword evidence="3 7" id="KW-0812">Transmembrane</keyword>
<dbReference type="InterPro" id="IPR000620">
    <property type="entry name" value="EamA_dom"/>
</dbReference>
<dbReference type="InterPro" id="IPR051258">
    <property type="entry name" value="Diverse_Substrate_Transporter"/>
</dbReference>
<reference evidence="10" key="2">
    <citation type="submission" date="2008-08" db="EMBL/GenBank/DDBJ databases">
        <authorList>
            <consortium name="Diatom Consortium"/>
            <person name="Grigoriev I."/>
            <person name="Grimwood J."/>
            <person name="Kuo A."/>
            <person name="Otillar R.P."/>
            <person name="Salamov A."/>
            <person name="Detter J.C."/>
            <person name="Lindquist E."/>
            <person name="Shapiro H."/>
            <person name="Lucas S."/>
            <person name="Glavina del Rio T."/>
            <person name="Pitluck S."/>
            <person name="Rokhsar D."/>
            <person name="Bowler C."/>
        </authorList>
    </citation>
    <scope>GENOME REANNOTATION</scope>
    <source>
        <strain evidence="10">CCAP 1055/1</strain>
    </source>
</reference>
<feature type="transmembrane region" description="Helical" evidence="7">
    <location>
        <begin position="384"/>
        <end position="404"/>
    </location>
</feature>
<reference evidence="9 10" key="1">
    <citation type="journal article" date="2008" name="Nature">
        <title>The Phaeodactylum genome reveals the evolutionary history of diatom genomes.</title>
        <authorList>
            <person name="Bowler C."/>
            <person name="Allen A.E."/>
            <person name="Badger J.H."/>
            <person name="Grimwood J."/>
            <person name="Jabbari K."/>
            <person name="Kuo A."/>
            <person name="Maheswari U."/>
            <person name="Martens C."/>
            <person name="Maumus F."/>
            <person name="Otillar R.P."/>
            <person name="Rayko E."/>
            <person name="Salamov A."/>
            <person name="Vandepoele K."/>
            <person name="Beszteri B."/>
            <person name="Gruber A."/>
            <person name="Heijde M."/>
            <person name="Katinka M."/>
            <person name="Mock T."/>
            <person name="Valentin K."/>
            <person name="Verret F."/>
            <person name="Berges J.A."/>
            <person name="Brownlee C."/>
            <person name="Cadoret J.P."/>
            <person name="Chiovitti A."/>
            <person name="Choi C.J."/>
            <person name="Coesel S."/>
            <person name="De Martino A."/>
            <person name="Detter J.C."/>
            <person name="Durkin C."/>
            <person name="Falciatore A."/>
            <person name="Fournet J."/>
            <person name="Haruta M."/>
            <person name="Huysman M.J."/>
            <person name="Jenkins B.D."/>
            <person name="Jiroutova K."/>
            <person name="Jorgensen R.E."/>
            <person name="Joubert Y."/>
            <person name="Kaplan A."/>
            <person name="Kroger N."/>
            <person name="Kroth P.G."/>
            <person name="La Roche J."/>
            <person name="Lindquist E."/>
            <person name="Lommer M."/>
            <person name="Martin-Jezequel V."/>
            <person name="Lopez P.J."/>
            <person name="Lucas S."/>
            <person name="Mangogna M."/>
            <person name="McGinnis K."/>
            <person name="Medlin L.K."/>
            <person name="Montsant A."/>
            <person name="Oudot-Le Secq M.P."/>
            <person name="Napoli C."/>
            <person name="Obornik M."/>
            <person name="Parker M.S."/>
            <person name="Petit J.L."/>
            <person name="Porcel B.M."/>
            <person name="Poulsen N."/>
            <person name="Robison M."/>
            <person name="Rychlewski L."/>
            <person name="Rynearson T.A."/>
            <person name="Schmutz J."/>
            <person name="Shapiro H."/>
            <person name="Siaut M."/>
            <person name="Stanley M."/>
            <person name="Sussman M.R."/>
            <person name="Taylor A.R."/>
            <person name="Vardi A."/>
            <person name="von Dassow P."/>
            <person name="Vyverman W."/>
            <person name="Willis A."/>
            <person name="Wyrwicz L.S."/>
            <person name="Rokhsar D.S."/>
            <person name="Weissenbach J."/>
            <person name="Armbrust E.V."/>
            <person name="Green B.R."/>
            <person name="Van de Peer Y."/>
            <person name="Grigoriev I.V."/>
        </authorList>
    </citation>
    <scope>NUCLEOTIDE SEQUENCE [LARGE SCALE GENOMIC DNA]</scope>
    <source>
        <strain evidence="9 10">CCAP 1055/1</strain>
    </source>
</reference>
<dbReference type="EMBL" id="CM000609">
    <property type="protein sequence ID" value="EEC49204.1"/>
    <property type="molecule type" value="Genomic_DNA"/>
</dbReference>
<dbReference type="KEGG" id="pti:PHATRDRAFT_45098"/>
<dbReference type="GO" id="GO:0005886">
    <property type="term" value="C:plasma membrane"/>
    <property type="evidence" value="ECO:0007669"/>
    <property type="project" value="UniProtKB-SubCell"/>
</dbReference>
<dbReference type="OrthoDB" id="46754at2759"/>
<dbReference type="Proteomes" id="UP000000759">
    <property type="component" value="Chromosome 6"/>
</dbReference>
<evidence type="ECO:0000313" key="10">
    <source>
        <dbReference type="Proteomes" id="UP000000759"/>
    </source>
</evidence>
<evidence type="ECO:0000256" key="5">
    <source>
        <dbReference type="ARBA" id="ARBA00023136"/>
    </source>
</evidence>
<feature type="transmembrane region" description="Helical" evidence="7">
    <location>
        <begin position="350"/>
        <end position="372"/>
    </location>
</feature>
<evidence type="ECO:0000256" key="6">
    <source>
        <dbReference type="SAM" id="MobiDB-lite"/>
    </source>
</evidence>
<feature type="region of interest" description="Disordered" evidence="6">
    <location>
        <begin position="240"/>
        <end position="261"/>
    </location>
</feature>
<comment type="subcellular location">
    <subcellularLocation>
        <location evidence="1">Cell membrane</location>
        <topology evidence="1">Multi-pass membrane protein</topology>
    </subcellularLocation>
</comment>
<dbReference type="PANTHER" id="PTHR42920:SF5">
    <property type="entry name" value="EAMA DOMAIN-CONTAINING PROTEIN"/>
    <property type="match status" value="1"/>
</dbReference>
<feature type="transmembrane region" description="Helical" evidence="7">
    <location>
        <begin position="194"/>
        <end position="216"/>
    </location>
</feature>
<feature type="transmembrane region" description="Helical" evidence="7">
    <location>
        <begin position="477"/>
        <end position="498"/>
    </location>
</feature>
<feature type="transmembrane region" description="Helical" evidence="7">
    <location>
        <begin position="607"/>
        <end position="626"/>
    </location>
</feature>
<evidence type="ECO:0000259" key="8">
    <source>
        <dbReference type="Pfam" id="PF00892"/>
    </source>
</evidence>
<proteinExistence type="predicted"/>
<sequence>MAVRAPKLESRWHPERYLANDHDKSGGYRRRVPFPSMLRNRGGQQVPVSYYATSPESSPRENGYLNPDPIVEGIDERIPQSASGRNHLSRISNRTVRNHASLIMSHGVHSRVPCPTPVVVVQPTMEVATSGATRLYASLLASLLVSIILYNLTSNDTNITITKAYNPTDRFHLPPQLPHQLPSNDPSAYTFDSFFLILMRFLLLTTVVVNVAYVVAFSQQSLASRSLCLSSSRWPAQSRCYQSASPGDSTTTTTVPSTNGPRRGYALEDDFHLLTDETLRSVELDRRERQDYSMQRVALRTGVVASETPASSGLLDPPSLTLGRALVLAAAAIYGTNFAAVKLLDEAMPMALSAALRFSLAAVVVTSIVLANERKTNNPQTRETRWGATLAGAEVGAWYCIGYICQASGLHTSDASKSAFFNALAVIVVPLLDSFFKGKKLGGRGLASVAMAIGGVALLQMGPALTGTSVGTSPADFPVSAGDMFCLAQALFFGIGYWRLEAAATQFPHQASRITAGQLCAVAAGSVLLFVGADDLPTLQALEHWLTDGFIVKTIIWTGLFSTALALYLETVALKVVSATELTVLMTSVSLWGSAFAYVTMGEMLDRLGLLGGLLILTGCVLSSTGGSPNAIGNSKDFLNKDSDHAS</sequence>
<keyword evidence="2" id="KW-1003">Cell membrane</keyword>
<feature type="transmembrane region" description="Helical" evidence="7">
    <location>
        <begin position="419"/>
        <end position="436"/>
    </location>
</feature>
<feature type="compositionally biased region" description="Polar residues" evidence="6">
    <location>
        <begin position="240"/>
        <end position="260"/>
    </location>
</feature>
<dbReference type="InterPro" id="IPR037185">
    <property type="entry name" value="EmrE-like"/>
</dbReference>
<feature type="domain" description="EamA" evidence="8">
    <location>
        <begin position="323"/>
        <end position="459"/>
    </location>
</feature>
<protein>
    <recommendedName>
        <fullName evidence="8">EamA domain-containing protein</fullName>
    </recommendedName>
</protein>
<keyword evidence="4 7" id="KW-1133">Transmembrane helix</keyword>
<accession>B7FWG3</accession>
<gene>
    <name evidence="9" type="ORF">PHATRDRAFT_45098</name>
</gene>
<feature type="domain" description="EamA" evidence="8">
    <location>
        <begin position="482"/>
        <end position="624"/>
    </location>
</feature>